<organism evidence="3 5">
    <name type="scientific">Mycolicibacterium diernhoferi</name>
    <dbReference type="NCBI Taxonomy" id="1801"/>
    <lineage>
        <taxon>Bacteria</taxon>
        <taxon>Bacillati</taxon>
        <taxon>Actinomycetota</taxon>
        <taxon>Actinomycetes</taxon>
        <taxon>Mycobacteriales</taxon>
        <taxon>Mycobacteriaceae</taxon>
        <taxon>Mycolicibacterium</taxon>
    </lineage>
</organism>
<feature type="domain" description="NYN" evidence="1">
    <location>
        <begin position="3"/>
        <end position="161"/>
    </location>
</feature>
<dbReference type="InterPro" id="IPR047140">
    <property type="entry name" value="LabA"/>
</dbReference>
<dbReference type="EMBL" id="PDCR01000021">
    <property type="protein sequence ID" value="PEG53261.1"/>
    <property type="molecule type" value="Genomic_DNA"/>
</dbReference>
<reference evidence="3 5" key="2">
    <citation type="submission" date="2017-10" db="EMBL/GenBank/DDBJ databases">
        <title>The new phylogeny of genus Mycobacterium.</title>
        <authorList>
            <person name="Tortoli E."/>
            <person name="Trovato A."/>
            <person name="Cirillo D.M."/>
        </authorList>
    </citation>
    <scope>NUCLEOTIDE SEQUENCE [LARGE SCALE GENOMIC DNA]</scope>
    <source>
        <strain evidence="3 5">IP141170001</strain>
    </source>
</reference>
<dbReference type="InterPro" id="IPR021139">
    <property type="entry name" value="NYN"/>
</dbReference>
<dbReference type="Proteomes" id="UP000191039">
    <property type="component" value="Unassembled WGS sequence"/>
</dbReference>
<reference evidence="2 4" key="1">
    <citation type="submission" date="2016-09" db="EMBL/GenBank/DDBJ databases">
        <title>genome sequences of unsequenced Mycobacteria.</title>
        <authorList>
            <person name="Greninger A.L."/>
            <person name="Jerome K.R."/>
            <person name="Mcnair B."/>
            <person name="Wallis C."/>
            <person name="Fang F."/>
        </authorList>
    </citation>
    <scope>NUCLEOTIDE SEQUENCE [LARGE SCALE GENOMIC DNA]</scope>
    <source>
        <strain evidence="2 4">BM1</strain>
    </source>
</reference>
<evidence type="ECO:0000259" key="1">
    <source>
        <dbReference type="Pfam" id="PF01936"/>
    </source>
</evidence>
<keyword evidence="5" id="KW-1185">Reference proteome</keyword>
<dbReference type="Proteomes" id="UP000220340">
    <property type="component" value="Unassembled WGS sequence"/>
</dbReference>
<sequence>MSKTSVFIDGGRFYDAIHARACSVDIDYAALMRTVAGAAELANLNFYLSPILADVYPARTRHHQAVLDMVADQGFTVKKGRTEVVYSTYQERGIEGWMSADIVRDAAGTDADTILVVSQRPELVPAVQAAREMGKRVEVAFFTNKFDPTPTELSDAADAFKEITVHDILSVPWIGPDPHRVRAALRPGA</sequence>
<evidence type="ECO:0000313" key="2">
    <source>
        <dbReference type="EMBL" id="OPE50872.1"/>
    </source>
</evidence>
<dbReference type="Gene3D" id="3.40.50.1010">
    <property type="entry name" value="5'-nuclease"/>
    <property type="match status" value="1"/>
</dbReference>
<dbReference type="STRING" id="1801.BRW64_10745"/>
<dbReference type="GO" id="GO:0004540">
    <property type="term" value="F:RNA nuclease activity"/>
    <property type="evidence" value="ECO:0007669"/>
    <property type="project" value="InterPro"/>
</dbReference>
<accession>A0A1Q4HEH2</accession>
<comment type="caution">
    <text evidence="3">The sequence shown here is derived from an EMBL/GenBank/DDBJ whole genome shotgun (WGS) entry which is preliminary data.</text>
</comment>
<evidence type="ECO:0000313" key="4">
    <source>
        <dbReference type="Proteomes" id="UP000191039"/>
    </source>
</evidence>
<evidence type="ECO:0000313" key="5">
    <source>
        <dbReference type="Proteomes" id="UP000220340"/>
    </source>
</evidence>
<dbReference type="EMBL" id="MIJD01000244">
    <property type="protein sequence ID" value="OPE50872.1"/>
    <property type="molecule type" value="Genomic_DNA"/>
</dbReference>
<dbReference type="RefSeq" id="WP_073856242.1">
    <property type="nucleotide sequence ID" value="NZ_BAAATC010000020.1"/>
</dbReference>
<dbReference type="AlphaFoldDB" id="A0A1Q4HEH2"/>
<protein>
    <submittedName>
        <fullName evidence="3">NYN domain-containing protein</fullName>
    </submittedName>
</protein>
<dbReference type="PANTHER" id="PTHR35458:SF8">
    <property type="entry name" value="SLR0650 PROTEIN"/>
    <property type="match status" value="1"/>
</dbReference>
<dbReference type="Pfam" id="PF01936">
    <property type="entry name" value="NYN"/>
    <property type="match status" value="1"/>
</dbReference>
<dbReference type="PANTHER" id="PTHR35458">
    <property type="entry name" value="SLR0755 PROTEIN"/>
    <property type="match status" value="1"/>
</dbReference>
<proteinExistence type="predicted"/>
<name>A0A1Q4HEH2_9MYCO</name>
<evidence type="ECO:0000313" key="3">
    <source>
        <dbReference type="EMBL" id="PEG53261.1"/>
    </source>
</evidence>
<dbReference type="OrthoDB" id="9809421at2"/>
<gene>
    <name evidence="2" type="ORF">BV510_20320</name>
    <name evidence="3" type="ORF">CRI78_16715</name>
</gene>